<comment type="catalytic activity">
    <reaction evidence="7">
        <text>a UDP-3-O-[(3R)-3-hydroxyacyl]-alpha-D-glucosamine + a (3R)-hydroxyacyl-[ACP] = a UDP-2-N,3-O-bis[(3R)-3-hydroxyacyl]-alpha-D-glucosamine + holo-[ACP] + H(+)</text>
        <dbReference type="Rhea" id="RHEA:53836"/>
        <dbReference type="Rhea" id="RHEA-COMP:9685"/>
        <dbReference type="Rhea" id="RHEA-COMP:9945"/>
        <dbReference type="ChEBI" id="CHEBI:15378"/>
        <dbReference type="ChEBI" id="CHEBI:64479"/>
        <dbReference type="ChEBI" id="CHEBI:78827"/>
        <dbReference type="ChEBI" id="CHEBI:137740"/>
        <dbReference type="ChEBI" id="CHEBI:137748"/>
        <dbReference type="EC" id="2.3.1.191"/>
    </reaction>
</comment>
<evidence type="ECO:0000313" key="9">
    <source>
        <dbReference type="EMBL" id="PQA58338.1"/>
    </source>
</evidence>
<keyword evidence="3 7" id="KW-0808">Transferase</keyword>
<evidence type="ECO:0000256" key="2">
    <source>
        <dbReference type="ARBA" id="ARBA00022556"/>
    </source>
</evidence>
<dbReference type="PANTHER" id="PTHR43378:SF2">
    <property type="entry name" value="UDP-3-O-ACYLGLUCOSAMINE N-ACYLTRANSFERASE 1, MITOCHONDRIAL-RELATED"/>
    <property type="match status" value="1"/>
</dbReference>
<dbReference type="Pfam" id="PF00132">
    <property type="entry name" value="Hexapep"/>
    <property type="match status" value="2"/>
</dbReference>
<keyword evidence="2 7" id="KW-0441">Lipid A biosynthesis</keyword>
<dbReference type="GO" id="GO:0016410">
    <property type="term" value="F:N-acyltransferase activity"/>
    <property type="evidence" value="ECO:0007669"/>
    <property type="project" value="InterPro"/>
</dbReference>
<comment type="similarity">
    <text evidence="7">Belongs to the transferase hexapeptide repeat family. LpxD subfamily.</text>
</comment>
<organism evidence="9 10">
    <name type="scientific">Siphonobacter curvatus</name>
    <dbReference type="NCBI Taxonomy" id="2094562"/>
    <lineage>
        <taxon>Bacteria</taxon>
        <taxon>Pseudomonadati</taxon>
        <taxon>Bacteroidota</taxon>
        <taxon>Cytophagia</taxon>
        <taxon>Cytophagales</taxon>
        <taxon>Cytophagaceae</taxon>
        <taxon>Siphonobacter</taxon>
    </lineage>
</organism>
<keyword evidence="10" id="KW-1185">Reference proteome</keyword>
<dbReference type="NCBIfam" id="TIGR01853">
    <property type="entry name" value="lipid_A_lpxD"/>
    <property type="match status" value="1"/>
</dbReference>
<dbReference type="HAMAP" id="MF_00523">
    <property type="entry name" value="LpxD"/>
    <property type="match status" value="1"/>
</dbReference>
<dbReference type="InterPro" id="IPR001451">
    <property type="entry name" value="Hexapep"/>
</dbReference>
<comment type="caution">
    <text evidence="9">The sequence shown here is derived from an EMBL/GenBank/DDBJ whole genome shotgun (WGS) entry which is preliminary data.</text>
</comment>
<keyword evidence="4 7" id="KW-0677">Repeat</keyword>
<dbReference type="UniPathway" id="UPA00973"/>
<evidence type="ECO:0000256" key="6">
    <source>
        <dbReference type="ARBA" id="ARBA00023315"/>
    </source>
</evidence>
<dbReference type="Pfam" id="PF04613">
    <property type="entry name" value="LpxD"/>
    <property type="match status" value="1"/>
</dbReference>
<dbReference type="EMBL" id="PTRA01000001">
    <property type="protein sequence ID" value="PQA58338.1"/>
    <property type="molecule type" value="Genomic_DNA"/>
</dbReference>
<keyword evidence="5 7" id="KW-0443">Lipid metabolism</keyword>
<dbReference type="CDD" id="cd03352">
    <property type="entry name" value="LbH_LpxD"/>
    <property type="match status" value="1"/>
</dbReference>
<evidence type="ECO:0000256" key="1">
    <source>
        <dbReference type="ARBA" id="ARBA00022516"/>
    </source>
</evidence>
<accession>A0A2S7IL32</accession>
<evidence type="ECO:0000313" key="10">
    <source>
        <dbReference type="Proteomes" id="UP000239590"/>
    </source>
</evidence>
<dbReference type="PANTHER" id="PTHR43378">
    <property type="entry name" value="UDP-3-O-ACYLGLUCOSAMINE N-ACYLTRANSFERASE"/>
    <property type="match status" value="1"/>
</dbReference>
<comment type="function">
    <text evidence="7">Catalyzes the N-acylation of UDP-3-O-acylglucosamine using 3-hydroxyacyl-ACP as the acyl donor. Is involved in the biosynthesis of lipid A, a phosphorylated glycolipid that anchors the lipopolysaccharide to the outer membrane of the cell.</text>
</comment>
<evidence type="ECO:0000256" key="4">
    <source>
        <dbReference type="ARBA" id="ARBA00022737"/>
    </source>
</evidence>
<dbReference type="InterPro" id="IPR018357">
    <property type="entry name" value="Hexapep_transf_CS"/>
</dbReference>
<name>A0A2S7IL32_9BACT</name>
<dbReference type="InterPro" id="IPR011004">
    <property type="entry name" value="Trimer_LpxA-like_sf"/>
</dbReference>
<dbReference type="InterPro" id="IPR020573">
    <property type="entry name" value="UDP_GlcNAc_AcTrfase_non-rep"/>
</dbReference>
<dbReference type="Gene3D" id="2.160.10.10">
    <property type="entry name" value="Hexapeptide repeat proteins"/>
    <property type="match status" value="1"/>
</dbReference>
<dbReference type="AlphaFoldDB" id="A0A2S7IL32"/>
<dbReference type="OrthoDB" id="9784739at2"/>
<dbReference type="InterPro" id="IPR007691">
    <property type="entry name" value="LpxD"/>
</dbReference>
<dbReference type="RefSeq" id="WP_104709563.1">
    <property type="nucleotide sequence ID" value="NZ_PTRA01000001.1"/>
</dbReference>
<dbReference type="NCBIfam" id="NF002060">
    <property type="entry name" value="PRK00892.1"/>
    <property type="match status" value="1"/>
</dbReference>
<evidence type="ECO:0000259" key="8">
    <source>
        <dbReference type="Pfam" id="PF04613"/>
    </source>
</evidence>
<feature type="domain" description="UDP-3-O-[3-hydroxymyristoyl] glucosamine N-acyltransferase non-repeat region" evidence="8">
    <location>
        <begin position="21"/>
        <end position="89"/>
    </location>
</feature>
<comment type="pathway">
    <text evidence="7">Bacterial outer membrane biogenesis; LPS lipid A biosynthesis.</text>
</comment>
<dbReference type="GO" id="GO:0009245">
    <property type="term" value="P:lipid A biosynthetic process"/>
    <property type="evidence" value="ECO:0007669"/>
    <property type="project" value="UniProtKB-UniRule"/>
</dbReference>
<dbReference type="PROSITE" id="PS00101">
    <property type="entry name" value="HEXAPEP_TRANSFERASES"/>
    <property type="match status" value="1"/>
</dbReference>
<dbReference type="GO" id="GO:0016020">
    <property type="term" value="C:membrane"/>
    <property type="evidence" value="ECO:0007669"/>
    <property type="project" value="GOC"/>
</dbReference>
<gene>
    <name evidence="7 9" type="primary">lpxD</name>
    <name evidence="9" type="ORF">C5O19_01285</name>
</gene>
<reference evidence="10" key="1">
    <citation type="submission" date="2018-02" db="EMBL/GenBank/DDBJ databases">
        <title>Genome sequencing of Solimonas sp. HR-BB.</title>
        <authorList>
            <person name="Lee Y."/>
            <person name="Jeon C.O."/>
        </authorList>
    </citation>
    <scope>NUCLEOTIDE SEQUENCE [LARGE SCALE GENOMIC DNA]</scope>
    <source>
        <strain evidence="10">HR-U</strain>
    </source>
</reference>
<dbReference type="EC" id="2.3.1.191" evidence="7"/>
<sequence>MEFTIAQVAQLLGGEVKGPADQKVSRLAKIEEGTQGAISFLSNLKYEHYLYTTAASAVIVSKGFEPKKAYTPTLIVVDNAYTAFTRLLEVYHNALSFRKSGIEEPVHRGQDTEIGEGVYLGAFASIGDHCRIGKNVKIYSQVYIGDNVVIGDNTILYSGVKVYDNCRIGANCTLHANAVIGSDGFGFAPQTDGSYKSIPQLGNVVLEDYVSIGANTTIDCATMPEDSTIIREGAKLDNLIQIAHNVEIGRHTVMAAQSGVSGSCKIGDYCMIGGQVGISGHLHLADHTIITAQSGISKSIEKPGTILSGSPAAENRENLKSQVLVRRLPELEKRVRELEKILKELSLPANSIQ</sequence>
<proteinExistence type="inferred from homology"/>
<keyword evidence="1 7" id="KW-0444">Lipid biosynthesis</keyword>
<evidence type="ECO:0000256" key="3">
    <source>
        <dbReference type="ARBA" id="ARBA00022679"/>
    </source>
</evidence>
<dbReference type="Gene3D" id="3.40.1390.10">
    <property type="entry name" value="MurE/MurF, N-terminal domain"/>
    <property type="match status" value="1"/>
</dbReference>
<dbReference type="GO" id="GO:0103118">
    <property type="term" value="F:UDP-3-O-[(3R)-3-hydroxyacyl]-glucosamine N-acyltransferase activity"/>
    <property type="evidence" value="ECO:0007669"/>
    <property type="project" value="UniProtKB-EC"/>
</dbReference>
<keyword evidence="6 7" id="KW-0012">Acyltransferase</keyword>
<comment type="subunit">
    <text evidence="7">Homotrimer.</text>
</comment>
<dbReference type="SUPFAM" id="SSF51161">
    <property type="entry name" value="Trimeric LpxA-like enzymes"/>
    <property type="match status" value="1"/>
</dbReference>
<evidence type="ECO:0000256" key="7">
    <source>
        <dbReference type="HAMAP-Rule" id="MF_00523"/>
    </source>
</evidence>
<feature type="active site" description="Proton acceptor" evidence="7">
    <location>
        <position position="244"/>
    </location>
</feature>
<dbReference type="Proteomes" id="UP000239590">
    <property type="component" value="Unassembled WGS sequence"/>
</dbReference>
<evidence type="ECO:0000256" key="5">
    <source>
        <dbReference type="ARBA" id="ARBA00023098"/>
    </source>
</evidence>
<protein>
    <recommendedName>
        <fullName evidence="7">UDP-3-O-acylglucosamine N-acyltransferase</fullName>
        <ecNumber evidence="7">2.3.1.191</ecNumber>
    </recommendedName>
</protein>